<feature type="compositionally biased region" description="Low complexity" evidence="1">
    <location>
        <begin position="223"/>
        <end position="244"/>
    </location>
</feature>
<dbReference type="EMBL" id="JAWWNJ010000024">
    <property type="protein sequence ID" value="KAK7031959.1"/>
    <property type="molecule type" value="Genomic_DNA"/>
</dbReference>
<feature type="compositionally biased region" description="Low complexity" evidence="1">
    <location>
        <begin position="279"/>
        <end position="295"/>
    </location>
</feature>
<comment type="caution">
    <text evidence="2">The sequence shown here is derived from an EMBL/GenBank/DDBJ whole genome shotgun (WGS) entry which is preliminary data.</text>
</comment>
<sequence>MPPQSNKPILLLTKKQFEDKIQELVEQLAYEESASIQRGTRNKLAELLEGIRARPTIDKEPFKDIARRKFFGKKREADTQKKLDEIWEEYQEKSRQHQQTAQSFDPISTADLTGDYDDPPSTMVNTSTSRRSGGSGGSGGPSIGSRSSSGSQHISVSSARQSPTQRISPTAALYQEPINPMHAGQTVPQYDPQQFSPYQQPGNPAYPSQANQYYAQQPGTGYGHTSQGSGSSGYSYAAADAGHSPTPYTQGFQQAYATNQGSGQSGYQNYPQQPGTGYGHTSHGSGSSGYSYASANTGHRGVAAPVDPTGRYLYSEDQTLRFDRNHPDRGWRSYN</sequence>
<feature type="compositionally biased region" description="Basic and acidic residues" evidence="1">
    <location>
        <begin position="318"/>
        <end position="335"/>
    </location>
</feature>
<reference evidence="2 3" key="1">
    <citation type="journal article" date="2024" name="J Genomics">
        <title>Draft genome sequencing and assembly of Favolaschia claudopus CIRM-BRFM 2984 isolated from oak limbs.</title>
        <authorList>
            <person name="Navarro D."/>
            <person name="Drula E."/>
            <person name="Chaduli D."/>
            <person name="Cazenave R."/>
            <person name="Ahrendt S."/>
            <person name="Wang J."/>
            <person name="Lipzen A."/>
            <person name="Daum C."/>
            <person name="Barry K."/>
            <person name="Grigoriev I.V."/>
            <person name="Favel A."/>
            <person name="Rosso M.N."/>
            <person name="Martin F."/>
        </authorList>
    </citation>
    <scope>NUCLEOTIDE SEQUENCE [LARGE SCALE GENOMIC DNA]</scope>
    <source>
        <strain evidence="2 3">CIRM-BRFM 2984</strain>
    </source>
</reference>
<feature type="compositionally biased region" description="Gly residues" evidence="1">
    <location>
        <begin position="133"/>
        <end position="142"/>
    </location>
</feature>
<organism evidence="2 3">
    <name type="scientific">Favolaschia claudopus</name>
    <dbReference type="NCBI Taxonomy" id="2862362"/>
    <lineage>
        <taxon>Eukaryota</taxon>
        <taxon>Fungi</taxon>
        <taxon>Dikarya</taxon>
        <taxon>Basidiomycota</taxon>
        <taxon>Agaricomycotina</taxon>
        <taxon>Agaricomycetes</taxon>
        <taxon>Agaricomycetidae</taxon>
        <taxon>Agaricales</taxon>
        <taxon>Marasmiineae</taxon>
        <taxon>Mycenaceae</taxon>
        <taxon>Favolaschia</taxon>
    </lineage>
</organism>
<feature type="compositionally biased region" description="Polar residues" evidence="1">
    <location>
        <begin position="97"/>
        <end position="106"/>
    </location>
</feature>
<evidence type="ECO:0000256" key="1">
    <source>
        <dbReference type="SAM" id="MobiDB-lite"/>
    </source>
</evidence>
<protein>
    <submittedName>
        <fullName evidence="2">Uncharacterized protein</fullName>
    </submittedName>
</protein>
<keyword evidence="3" id="KW-1185">Reference proteome</keyword>
<gene>
    <name evidence="2" type="ORF">R3P38DRAFT_2926243</name>
</gene>
<proteinExistence type="predicted"/>
<evidence type="ECO:0000313" key="2">
    <source>
        <dbReference type="EMBL" id="KAK7031959.1"/>
    </source>
</evidence>
<feature type="compositionally biased region" description="Low complexity" evidence="1">
    <location>
        <begin position="143"/>
        <end position="158"/>
    </location>
</feature>
<evidence type="ECO:0000313" key="3">
    <source>
        <dbReference type="Proteomes" id="UP001362999"/>
    </source>
</evidence>
<dbReference type="Proteomes" id="UP001362999">
    <property type="component" value="Unassembled WGS sequence"/>
</dbReference>
<dbReference type="AlphaFoldDB" id="A0AAW0BYV9"/>
<feature type="region of interest" description="Disordered" evidence="1">
    <location>
        <begin position="90"/>
        <end position="335"/>
    </location>
</feature>
<feature type="compositionally biased region" description="Polar residues" evidence="1">
    <location>
        <begin position="159"/>
        <end position="168"/>
    </location>
</feature>
<feature type="compositionally biased region" description="Polar residues" evidence="1">
    <location>
        <begin position="186"/>
        <end position="218"/>
    </location>
</feature>
<feature type="compositionally biased region" description="Polar residues" evidence="1">
    <location>
        <begin position="246"/>
        <end position="274"/>
    </location>
</feature>
<name>A0AAW0BYV9_9AGAR</name>
<accession>A0AAW0BYV9</accession>